<proteinExistence type="predicted"/>
<comment type="caution">
    <text evidence="1">The sequence shown here is derived from an EMBL/GenBank/DDBJ whole genome shotgun (WGS) entry which is preliminary data.</text>
</comment>
<dbReference type="EMBL" id="LAZR01001840">
    <property type="protein sequence ID" value="KKN38289.1"/>
    <property type="molecule type" value="Genomic_DNA"/>
</dbReference>
<protein>
    <submittedName>
        <fullName evidence="1">Uncharacterized protein</fullName>
    </submittedName>
</protein>
<name>A0A0F9Q768_9ZZZZ</name>
<sequence>MKLNRLKSIVNDVLRTSAATEDGYLLDPFEHYTPEEEIIVDLINGTFSPERGGDDVEKYYRAISKWFLDVLPREGLSLEVIDKATLIISPKGKKCIVEAGGRQFTAEHLF</sequence>
<organism evidence="1">
    <name type="scientific">marine sediment metagenome</name>
    <dbReference type="NCBI Taxonomy" id="412755"/>
    <lineage>
        <taxon>unclassified sequences</taxon>
        <taxon>metagenomes</taxon>
        <taxon>ecological metagenomes</taxon>
    </lineage>
</organism>
<accession>A0A0F9Q768</accession>
<dbReference type="AlphaFoldDB" id="A0A0F9Q768"/>
<evidence type="ECO:0000313" key="1">
    <source>
        <dbReference type="EMBL" id="KKN38289.1"/>
    </source>
</evidence>
<reference evidence="1" key="1">
    <citation type="journal article" date="2015" name="Nature">
        <title>Complex archaea that bridge the gap between prokaryotes and eukaryotes.</title>
        <authorList>
            <person name="Spang A."/>
            <person name="Saw J.H."/>
            <person name="Jorgensen S.L."/>
            <person name="Zaremba-Niedzwiedzka K."/>
            <person name="Martijn J."/>
            <person name="Lind A.E."/>
            <person name="van Eijk R."/>
            <person name="Schleper C."/>
            <person name="Guy L."/>
            <person name="Ettema T.J."/>
        </authorList>
    </citation>
    <scope>NUCLEOTIDE SEQUENCE</scope>
</reference>
<gene>
    <name evidence="1" type="ORF">LCGC14_0754960</name>
</gene>